<dbReference type="NCBIfam" id="TIGR03439">
    <property type="entry name" value="methyl_EasF"/>
    <property type="match status" value="1"/>
</dbReference>
<dbReference type="AlphaFoldDB" id="G8GV77"/>
<evidence type="ECO:0000256" key="1">
    <source>
        <dbReference type="ARBA" id="ARBA00005107"/>
    </source>
</evidence>
<comment type="catalytic activity">
    <reaction evidence="9">
        <text>4-(3-methylbut-2-enyl)-L-tryptophan + S-adenosyl-L-methionine = 4-(3-methylbut-2-enyl)-L-abrine + S-adenosyl-L-homocysteine + H(+)</text>
        <dbReference type="Rhea" id="RHEA:34435"/>
        <dbReference type="ChEBI" id="CHEBI:15378"/>
        <dbReference type="ChEBI" id="CHEBI:57856"/>
        <dbReference type="ChEBI" id="CHEBI:58209"/>
        <dbReference type="ChEBI" id="CHEBI:59789"/>
        <dbReference type="ChEBI" id="CHEBI:67248"/>
        <dbReference type="EC" id="2.1.1.261"/>
    </reaction>
</comment>
<dbReference type="PANTHER" id="PTHR43397:SF1">
    <property type="entry name" value="ERGOTHIONEINE BIOSYNTHESIS PROTEIN 1"/>
    <property type="match status" value="1"/>
</dbReference>
<dbReference type="InterPro" id="IPR017804">
    <property type="entry name" value="MeTrfase_EgtD-like"/>
</dbReference>
<keyword evidence="6 11" id="KW-0808">Transferase</keyword>
<proteinExistence type="inferred from homology"/>
<sequence>MKKTASVTDIRSSRAEDSLPDQVIKGLKSDPKTLPALLFYSDEGLGHWNHHASQPDFYPRRQEIDILKQRGDEMAGSIAANSVVVDLGSANLEKVTHLLKAVEAQEKPVDYFALDVAAPQLTSTLEAMIATTRFRHVGLGGLHGTFDDGLRWLEDTPTIEDRPRCVLLLGLTIGNFSRRNAAAFLRSIANHALRGPAAESSSILVSIDSCKMPTQILRAYTSEGVVPFALQSLTCARRLLLGRGDDDDDAALLSRHLNPDDWYYHSEWNFVLGRHEASLIPRSRDLPLGPLLDNVTVQRDEKVRFGCSYKYDESERETLFSDAGLRCEAVWTNQGCHVAIYQLKLAASL</sequence>
<gene>
    <name evidence="11" type="primary">easF</name>
</gene>
<keyword evidence="7" id="KW-0949">S-adenosyl-L-methionine</keyword>
<accession>G8GV77</accession>
<keyword evidence="5 11" id="KW-0489">Methyltransferase</keyword>
<dbReference type="InterPro" id="IPR017805">
    <property type="entry name" value="SAM_MeTrfase_EasF-type_put"/>
</dbReference>
<dbReference type="EC" id="2.1.1.261" evidence="8"/>
<dbReference type="EMBL" id="JN186800">
    <property type="protein sequence ID" value="AET79195.1"/>
    <property type="molecule type" value="Genomic_DNA"/>
</dbReference>
<dbReference type="PIRSF" id="PIRSF018005">
    <property type="entry name" value="UCP018005"/>
    <property type="match status" value="1"/>
</dbReference>
<comment type="pathway">
    <text evidence="1">Alkaloid biosynthesis; ergot alkaloid biosynthesis.</text>
</comment>
<evidence type="ECO:0000256" key="3">
    <source>
        <dbReference type="ARBA" id="ARBA00011738"/>
    </source>
</evidence>
<organism evidence="11">
    <name type="scientific">Claviceps paspali</name>
    <name type="common">Rye ergot fungus</name>
    <dbReference type="NCBI Taxonomy" id="40601"/>
    <lineage>
        <taxon>Eukaryota</taxon>
        <taxon>Fungi</taxon>
        <taxon>Dikarya</taxon>
        <taxon>Ascomycota</taxon>
        <taxon>Pezizomycotina</taxon>
        <taxon>Sordariomycetes</taxon>
        <taxon>Hypocreomycetidae</taxon>
        <taxon>Hypocreales</taxon>
        <taxon>Clavicipitaceae</taxon>
        <taxon>Claviceps</taxon>
    </lineage>
</organism>
<evidence type="ECO:0000259" key="10">
    <source>
        <dbReference type="Pfam" id="PF10017"/>
    </source>
</evidence>
<dbReference type="GO" id="GO:0008168">
    <property type="term" value="F:methyltransferase activity"/>
    <property type="evidence" value="ECO:0007669"/>
    <property type="project" value="UniProtKB-KW"/>
</dbReference>
<feature type="domain" description="Histidine-specific methyltransferase SAM-dependent" evidence="10">
    <location>
        <begin position="21"/>
        <end position="344"/>
    </location>
</feature>
<evidence type="ECO:0000256" key="7">
    <source>
        <dbReference type="ARBA" id="ARBA00022691"/>
    </source>
</evidence>
<reference evidence="11" key="1">
    <citation type="submission" date="2011-06" db="EMBL/GenBank/DDBJ databases">
        <authorList>
            <person name="Florea S."/>
            <person name="Johnson R.D."/>
            <person name="Panaccione D.G."/>
            <person name="Voisey C.R."/>
            <person name="Schardl C.L."/>
        </authorList>
    </citation>
    <scope>NUCLEOTIDE SEQUENCE</scope>
    <source>
        <strain evidence="11">RRC-1481</strain>
    </source>
</reference>
<evidence type="ECO:0000256" key="5">
    <source>
        <dbReference type="ARBA" id="ARBA00022603"/>
    </source>
</evidence>
<name>G8GV77_CLAPA</name>
<dbReference type="GO" id="GO:0009820">
    <property type="term" value="P:alkaloid metabolic process"/>
    <property type="evidence" value="ECO:0007669"/>
    <property type="project" value="UniProtKB-KW"/>
</dbReference>
<dbReference type="Gene3D" id="3.40.50.150">
    <property type="entry name" value="Vaccinia Virus protein VP39"/>
    <property type="match status" value="1"/>
</dbReference>
<evidence type="ECO:0000313" key="11">
    <source>
        <dbReference type="EMBL" id="AET79195.1"/>
    </source>
</evidence>
<evidence type="ECO:0000256" key="9">
    <source>
        <dbReference type="ARBA" id="ARBA00049425"/>
    </source>
</evidence>
<keyword evidence="4" id="KW-0017">Alkaloid metabolism</keyword>
<protein>
    <recommendedName>
        <fullName evidence="8">4-dimethylallyltryptophan N-methyltransferase</fullName>
        <ecNumber evidence="8">2.1.1.261</ecNumber>
    </recommendedName>
</protein>
<dbReference type="InterPro" id="IPR051128">
    <property type="entry name" value="EgtD_Methyltrsf_superfamily"/>
</dbReference>
<evidence type="ECO:0000256" key="4">
    <source>
        <dbReference type="ARBA" id="ARBA00022589"/>
    </source>
</evidence>
<evidence type="ECO:0000256" key="6">
    <source>
        <dbReference type="ARBA" id="ARBA00022679"/>
    </source>
</evidence>
<comment type="similarity">
    <text evidence="2">Belongs to the methyltransferase superfamily.</text>
</comment>
<evidence type="ECO:0000256" key="2">
    <source>
        <dbReference type="ARBA" id="ARBA00008361"/>
    </source>
</evidence>
<dbReference type="Pfam" id="PF10017">
    <property type="entry name" value="Methyltransf_33"/>
    <property type="match status" value="1"/>
</dbReference>
<evidence type="ECO:0000256" key="8">
    <source>
        <dbReference type="ARBA" id="ARBA00039094"/>
    </source>
</evidence>
<dbReference type="PANTHER" id="PTHR43397">
    <property type="entry name" value="ERGOTHIONEINE BIOSYNTHESIS PROTEIN 1"/>
    <property type="match status" value="1"/>
</dbReference>
<dbReference type="InterPro" id="IPR029063">
    <property type="entry name" value="SAM-dependent_MTases_sf"/>
</dbReference>
<dbReference type="GO" id="GO:0032259">
    <property type="term" value="P:methylation"/>
    <property type="evidence" value="ECO:0007669"/>
    <property type="project" value="UniProtKB-KW"/>
</dbReference>
<dbReference type="InterPro" id="IPR019257">
    <property type="entry name" value="MeTrfase_dom"/>
</dbReference>
<comment type="subunit">
    <text evidence="3">Homodimer.</text>
</comment>